<protein>
    <submittedName>
        <fullName evidence="2">Acyl carrier protein</fullName>
    </submittedName>
</protein>
<keyword evidence="3" id="KW-1185">Reference proteome</keyword>
<comment type="caution">
    <text evidence="2">The sequence shown here is derived from an EMBL/GenBank/DDBJ whole genome shotgun (WGS) entry which is preliminary data.</text>
</comment>
<dbReference type="AlphaFoldDB" id="A0A7X0LRF9"/>
<reference evidence="2 3" key="1">
    <citation type="submission" date="2020-08" db="EMBL/GenBank/DDBJ databases">
        <title>Genomic Encyclopedia of Type Strains, Phase IV (KMG-IV): sequencing the most valuable type-strain genomes for metagenomic binning, comparative biology and taxonomic classification.</title>
        <authorList>
            <person name="Goeker M."/>
        </authorList>
    </citation>
    <scope>NUCLEOTIDE SEQUENCE [LARGE SCALE GENOMIC DNA]</scope>
    <source>
        <strain evidence="2 3">DSM 40141</strain>
    </source>
</reference>
<dbReference type="Pfam" id="PF00550">
    <property type="entry name" value="PP-binding"/>
    <property type="match status" value="1"/>
</dbReference>
<dbReference type="InterPro" id="IPR036736">
    <property type="entry name" value="ACP-like_sf"/>
</dbReference>
<evidence type="ECO:0000313" key="2">
    <source>
        <dbReference type="EMBL" id="MBB6438598.1"/>
    </source>
</evidence>
<dbReference type="Gene3D" id="1.10.1200.10">
    <property type="entry name" value="ACP-like"/>
    <property type="match status" value="1"/>
</dbReference>
<dbReference type="PROSITE" id="PS50075">
    <property type="entry name" value="CARRIER"/>
    <property type="match status" value="1"/>
</dbReference>
<feature type="domain" description="Carrier" evidence="1">
    <location>
        <begin position="1"/>
        <end position="75"/>
    </location>
</feature>
<gene>
    <name evidence="2" type="ORF">HNQ79_005110</name>
</gene>
<dbReference type="RefSeq" id="WP_185034840.1">
    <property type="nucleotide sequence ID" value="NZ_BNBN01000006.1"/>
</dbReference>
<name>A0A7X0LRF9_9ACTN</name>
<evidence type="ECO:0000259" key="1">
    <source>
        <dbReference type="PROSITE" id="PS50075"/>
    </source>
</evidence>
<accession>A0A7X0LRF9</accession>
<evidence type="ECO:0000313" key="3">
    <source>
        <dbReference type="Proteomes" id="UP000540423"/>
    </source>
</evidence>
<sequence length="78" mass="8610">MDTAEHVTTLLTGMFRLPPDSVLPDVPLYRLKIDSLALEEFRLVLEDELRLDLEDAPLSSRSTVGQLLATVCEKAAVA</sequence>
<dbReference type="EMBL" id="JACHEM010000014">
    <property type="protein sequence ID" value="MBB6438598.1"/>
    <property type="molecule type" value="Genomic_DNA"/>
</dbReference>
<dbReference type="Proteomes" id="UP000540423">
    <property type="component" value="Unassembled WGS sequence"/>
</dbReference>
<organism evidence="2 3">
    <name type="scientific">Streptomyces candidus</name>
    <dbReference type="NCBI Taxonomy" id="67283"/>
    <lineage>
        <taxon>Bacteria</taxon>
        <taxon>Bacillati</taxon>
        <taxon>Actinomycetota</taxon>
        <taxon>Actinomycetes</taxon>
        <taxon>Kitasatosporales</taxon>
        <taxon>Streptomycetaceae</taxon>
        <taxon>Streptomyces</taxon>
    </lineage>
</organism>
<dbReference type="SUPFAM" id="SSF47336">
    <property type="entry name" value="ACP-like"/>
    <property type="match status" value="1"/>
</dbReference>
<dbReference type="InterPro" id="IPR009081">
    <property type="entry name" value="PP-bd_ACP"/>
</dbReference>
<proteinExistence type="predicted"/>